<keyword evidence="1" id="KW-0472">Membrane</keyword>
<evidence type="ECO:0000313" key="3">
    <source>
        <dbReference type="Proteomes" id="UP000319040"/>
    </source>
</evidence>
<dbReference type="PANTHER" id="PTHR16214">
    <property type="entry name" value="TRANSMEMBRANE PROTEIN 260"/>
    <property type="match status" value="1"/>
</dbReference>
<reference evidence="2 3" key="1">
    <citation type="submission" date="2017-05" db="EMBL/GenBank/DDBJ databases">
        <authorList>
            <person name="Varghese N."/>
            <person name="Submissions S."/>
        </authorList>
    </citation>
    <scope>NUCLEOTIDE SEQUENCE [LARGE SCALE GENOMIC DNA]</scope>
    <source>
        <strain evidence="2 3">DSM 27040</strain>
    </source>
</reference>
<feature type="transmembrane region" description="Helical" evidence="1">
    <location>
        <begin position="86"/>
        <end position="104"/>
    </location>
</feature>
<keyword evidence="1" id="KW-0812">Transmembrane</keyword>
<feature type="transmembrane region" description="Helical" evidence="1">
    <location>
        <begin position="58"/>
        <end position="79"/>
    </location>
</feature>
<evidence type="ECO:0008006" key="4">
    <source>
        <dbReference type="Google" id="ProtNLM"/>
    </source>
</evidence>
<accession>A0A521DEI1</accession>
<protein>
    <recommendedName>
        <fullName evidence="4">DUF2723 domain-containing protein</fullName>
    </recommendedName>
</protein>
<feature type="transmembrane region" description="Helical" evidence="1">
    <location>
        <begin position="176"/>
        <end position="206"/>
    </location>
</feature>
<proteinExistence type="predicted"/>
<keyword evidence="1" id="KW-1133">Transmembrane helix</keyword>
<feature type="transmembrane region" description="Helical" evidence="1">
    <location>
        <begin position="146"/>
        <end position="164"/>
    </location>
</feature>
<feature type="transmembrane region" description="Helical" evidence="1">
    <location>
        <begin position="488"/>
        <end position="505"/>
    </location>
</feature>
<feature type="transmembrane region" description="Helical" evidence="1">
    <location>
        <begin position="543"/>
        <end position="563"/>
    </location>
</feature>
<feature type="transmembrane region" description="Helical" evidence="1">
    <location>
        <begin position="287"/>
        <end position="309"/>
    </location>
</feature>
<sequence>MKPYILAKITARQTGGYFVFAFSWVLYLITLSPTVSFWDSGEFIACANGLEIGHAPGAPFYLMLSKVLSAFVPAASVAFCINLLSAIASAVTIWLLYSTLLLIIDKIKDKQVSRSPDNSFILPALVGSLTFAVSDTFWFSAVEAEVYALSLLFTAFTLWAVLKWETELPNTHAHRWLLLIAFSMGLSVGVHLLNLLCIPVIFYWVYIHLYPNKKHKHVQGLAMGLAVLFIVHFLVVENGLFLAKKMELWAVNVLNMPLHSGLLCFVALLLSLMVAGIYFFRRRNQLVHFLFLTSSVFLLGLSSYAMVIIRANAYPAINLNSPTDVFSLESFINREQYGQRPLLRGEWFGAEHTQIEPDFNYRVNDQGKYESYPQSQKIKYKKEDLNFLQRMYSPKPQHIQGYRYWTGLQDGERPTLMHQVEFMLRYQIGHMYFRYFMWNFSGRQNHYQGHGDFLNGNFTTGFPFIDSRFLGSRHFLHSNELTSRARNHYFMLPLLFGFIGILLLVQRKKWSVLLFLGGLFLLTGVGITLYLNQPPYEPRERDYVFVGSFYAYALFIGIGVWALLQKIKQLSPSRFTQWAALIAVLLALPGLMLANNFNDHTRNDRTLARDLAASYLNSCAPNAILFTYGDNDTYPLWYLQQVEGLRRDVSVVNIGLLSADWYIFQQTVAQKGRKPLQFSIPVDRYKTGDLDYVAVVNSASNPITLDHALGFVGDTAANTRLALSSTSKLDYIPSNQLQLNKASGSTLNINKSYLTKGEVALIDMIASNYSSRPIYFGNGTPASAIIGFNRYVFPYGIVGRLLLDMEQPDTEELYRLLTEKVQLGIPVKSWWDQTCTDAIRLSGLQKSVQELARSLLQNGQREKAQHLLEKYVDLSLISHTNSPETNLPWIEVLFKAGLNKMAVDYLEKSTYSVMQDFNFYSSSQIYLGDNMSYYAKSELLTLKKLHAIARAHGAMELAQWMEAVLMSEGVK</sequence>
<dbReference type="OrthoDB" id="9807602at2"/>
<dbReference type="AlphaFoldDB" id="A0A521DEI1"/>
<keyword evidence="3" id="KW-1185">Reference proteome</keyword>
<gene>
    <name evidence="2" type="ORF">SAMN06265379_105124</name>
</gene>
<feature type="transmembrane region" description="Helical" evidence="1">
    <location>
        <begin position="16"/>
        <end position="38"/>
    </location>
</feature>
<feature type="transmembrane region" description="Helical" evidence="1">
    <location>
        <begin position="256"/>
        <end position="280"/>
    </location>
</feature>
<dbReference type="InterPro" id="IPR052724">
    <property type="entry name" value="GT117_domain-containing"/>
</dbReference>
<feature type="transmembrane region" description="Helical" evidence="1">
    <location>
        <begin position="218"/>
        <end position="236"/>
    </location>
</feature>
<evidence type="ECO:0000313" key="2">
    <source>
        <dbReference type="EMBL" id="SMO70109.1"/>
    </source>
</evidence>
<feature type="transmembrane region" description="Helical" evidence="1">
    <location>
        <begin position="575"/>
        <end position="594"/>
    </location>
</feature>
<feature type="transmembrane region" description="Helical" evidence="1">
    <location>
        <begin position="120"/>
        <end position="139"/>
    </location>
</feature>
<name>A0A521DEI1_SACCC</name>
<feature type="transmembrane region" description="Helical" evidence="1">
    <location>
        <begin position="512"/>
        <end position="531"/>
    </location>
</feature>
<evidence type="ECO:0000256" key="1">
    <source>
        <dbReference type="SAM" id="Phobius"/>
    </source>
</evidence>
<dbReference type="Pfam" id="PF11028">
    <property type="entry name" value="TMEM260-like"/>
    <property type="match status" value="1"/>
</dbReference>
<dbReference type="InterPro" id="IPR021280">
    <property type="entry name" value="TMEM260-like"/>
</dbReference>
<organism evidence="2 3">
    <name type="scientific">Saccharicrinis carchari</name>
    <dbReference type="NCBI Taxonomy" id="1168039"/>
    <lineage>
        <taxon>Bacteria</taxon>
        <taxon>Pseudomonadati</taxon>
        <taxon>Bacteroidota</taxon>
        <taxon>Bacteroidia</taxon>
        <taxon>Marinilabiliales</taxon>
        <taxon>Marinilabiliaceae</taxon>
        <taxon>Saccharicrinis</taxon>
    </lineage>
</organism>
<dbReference type="EMBL" id="FXTB01000005">
    <property type="protein sequence ID" value="SMO70109.1"/>
    <property type="molecule type" value="Genomic_DNA"/>
</dbReference>
<dbReference type="Proteomes" id="UP000319040">
    <property type="component" value="Unassembled WGS sequence"/>
</dbReference>
<dbReference type="PANTHER" id="PTHR16214:SF3">
    <property type="entry name" value="TRANSMEMBRANE PROTEIN 260"/>
    <property type="match status" value="1"/>
</dbReference>